<dbReference type="InterPro" id="IPR037239">
    <property type="entry name" value="OSBP_sf"/>
</dbReference>
<dbReference type="GO" id="GO:0120009">
    <property type="term" value="P:intermembrane lipid transfer"/>
    <property type="evidence" value="ECO:0007669"/>
    <property type="project" value="UniProtKB-ARBA"/>
</dbReference>
<evidence type="ECO:0000256" key="7">
    <source>
        <dbReference type="RuleBase" id="RU003844"/>
    </source>
</evidence>
<dbReference type="FunFam" id="2.40.160.120:FF:000001">
    <property type="entry name" value="Oxysterol-binding protein"/>
    <property type="match status" value="1"/>
</dbReference>
<dbReference type="InterPro" id="IPR000648">
    <property type="entry name" value="Oxysterol-bd"/>
</dbReference>
<dbReference type="PROSITE" id="PS01013">
    <property type="entry name" value="OSBP"/>
    <property type="match status" value="1"/>
</dbReference>
<feature type="compositionally biased region" description="Basic and acidic residues" evidence="8">
    <location>
        <begin position="292"/>
        <end position="303"/>
    </location>
</feature>
<feature type="region of interest" description="Disordered" evidence="8">
    <location>
        <begin position="393"/>
        <end position="440"/>
    </location>
</feature>
<feature type="compositionally biased region" description="Low complexity" evidence="8">
    <location>
        <begin position="272"/>
        <end position="291"/>
    </location>
</feature>
<evidence type="ECO:0000259" key="9">
    <source>
        <dbReference type="PROSITE" id="PS50003"/>
    </source>
</evidence>
<dbReference type="GO" id="GO:0005829">
    <property type="term" value="C:cytosol"/>
    <property type="evidence" value="ECO:0007669"/>
    <property type="project" value="TreeGrafter"/>
</dbReference>
<comment type="caution">
    <text evidence="10">The sequence shown here is derived from an EMBL/GenBank/DDBJ whole genome shotgun (WGS) entry which is preliminary data.</text>
</comment>
<feature type="compositionally biased region" description="Acidic residues" evidence="8">
    <location>
        <begin position="491"/>
        <end position="502"/>
    </location>
</feature>
<feature type="region of interest" description="Disordered" evidence="8">
    <location>
        <begin position="464"/>
        <end position="527"/>
    </location>
</feature>
<dbReference type="SMART" id="SM00233">
    <property type="entry name" value="PH"/>
    <property type="match status" value="1"/>
</dbReference>
<dbReference type="Gene3D" id="2.30.29.30">
    <property type="entry name" value="Pleckstrin-homology domain (PH domain)/Phosphotyrosine-binding domain (PTB)"/>
    <property type="match status" value="1"/>
</dbReference>
<dbReference type="Pfam" id="PF01237">
    <property type="entry name" value="Oxysterol_BP"/>
    <property type="match status" value="1"/>
</dbReference>
<evidence type="ECO:0000256" key="3">
    <source>
        <dbReference type="ARBA" id="ARBA00022448"/>
    </source>
</evidence>
<feature type="compositionally biased region" description="Acidic residues" evidence="8">
    <location>
        <begin position="404"/>
        <end position="429"/>
    </location>
</feature>
<evidence type="ECO:0000313" key="10">
    <source>
        <dbReference type="EMBL" id="KAK9864560.1"/>
    </source>
</evidence>
<evidence type="ECO:0000313" key="11">
    <source>
        <dbReference type="Proteomes" id="UP001485043"/>
    </source>
</evidence>
<keyword evidence="4" id="KW-0597">Phosphoprotein</keyword>
<name>A0AAW1T7A2_9CHLO</name>
<proteinExistence type="inferred from homology"/>
<dbReference type="Gene3D" id="3.30.70.3490">
    <property type="match status" value="1"/>
</dbReference>
<dbReference type="Gene3D" id="2.40.160.120">
    <property type="match status" value="1"/>
</dbReference>
<feature type="compositionally biased region" description="Polar residues" evidence="8">
    <location>
        <begin position="208"/>
        <end position="221"/>
    </location>
</feature>
<feature type="compositionally biased region" description="Basic and acidic residues" evidence="8">
    <location>
        <begin position="513"/>
        <end position="523"/>
    </location>
</feature>
<dbReference type="InterPro" id="IPR018494">
    <property type="entry name" value="Oxysterol-bd_CS"/>
</dbReference>
<dbReference type="AlphaFoldDB" id="A0AAW1T7A2"/>
<dbReference type="Pfam" id="PF00169">
    <property type="entry name" value="PH"/>
    <property type="match status" value="1"/>
</dbReference>
<dbReference type="PROSITE" id="PS50003">
    <property type="entry name" value="PH_DOMAIN"/>
    <property type="match status" value="1"/>
</dbReference>
<reference evidence="10 11" key="1">
    <citation type="journal article" date="2024" name="Nat. Commun.">
        <title>Phylogenomics reveals the evolutionary origins of lichenization in chlorophyte algae.</title>
        <authorList>
            <person name="Puginier C."/>
            <person name="Libourel C."/>
            <person name="Otte J."/>
            <person name="Skaloud P."/>
            <person name="Haon M."/>
            <person name="Grisel S."/>
            <person name="Petersen M."/>
            <person name="Berrin J.G."/>
            <person name="Delaux P.M."/>
            <person name="Dal Grande F."/>
            <person name="Keller J."/>
        </authorList>
    </citation>
    <scope>NUCLEOTIDE SEQUENCE [LARGE SCALE GENOMIC DNA]</scope>
    <source>
        <strain evidence="10 11">SAG 2523</strain>
    </source>
</reference>
<comment type="function">
    <text evidence="1">May be involved in the transport of sterols.</text>
</comment>
<evidence type="ECO:0000256" key="6">
    <source>
        <dbReference type="ARBA" id="ARBA00023121"/>
    </source>
</evidence>
<protein>
    <recommendedName>
        <fullName evidence="9">PH domain-containing protein</fullName>
    </recommendedName>
</protein>
<keyword evidence="6" id="KW-0446">Lipid-binding</keyword>
<feature type="domain" description="PH" evidence="9">
    <location>
        <begin position="17"/>
        <end position="120"/>
    </location>
</feature>
<dbReference type="SUPFAM" id="SSF50729">
    <property type="entry name" value="PH domain-like"/>
    <property type="match status" value="1"/>
</dbReference>
<evidence type="ECO:0000256" key="2">
    <source>
        <dbReference type="ARBA" id="ARBA00008842"/>
    </source>
</evidence>
<feature type="region of interest" description="Disordered" evidence="8">
    <location>
        <begin position="832"/>
        <end position="858"/>
    </location>
</feature>
<evidence type="ECO:0000256" key="8">
    <source>
        <dbReference type="SAM" id="MobiDB-lite"/>
    </source>
</evidence>
<dbReference type="EMBL" id="JALJOV010000339">
    <property type="protein sequence ID" value="KAK9864560.1"/>
    <property type="molecule type" value="Genomic_DNA"/>
</dbReference>
<dbReference type="Proteomes" id="UP001485043">
    <property type="component" value="Unassembled WGS sequence"/>
</dbReference>
<dbReference type="SUPFAM" id="SSF144000">
    <property type="entry name" value="Oxysterol-binding protein-like"/>
    <property type="match status" value="1"/>
</dbReference>
<dbReference type="InterPro" id="IPR001849">
    <property type="entry name" value="PH_domain"/>
</dbReference>
<keyword evidence="11" id="KW-1185">Reference proteome</keyword>
<organism evidence="10 11">
    <name type="scientific">Apatococcus fuscideae</name>
    <dbReference type="NCBI Taxonomy" id="2026836"/>
    <lineage>
        <taxon>Eukaryota</taxon>
        <taxon>Viridiplantae</taxon>
        <taxon>Chlorophyta</taxon>
        <taxon>core chlorophytes</taxon>
        <taxon>Trebouxiophyceae</taxon>
        <taxon>Chlorellales</taxon>
        <taxon>Chlorellaceae</taxon>
        <taxon>Apatococcus</taxon>
    </lineage>
</organism>
<accession>A0AAW1T7A2</accession>
<keyword evidence="3" id="KW-0813">Transport</keyword>
<gene>
    <name evidence="10" type="ORF">WJX84_008075</name>
</gene>
<dbReference type="PANTHER" id="PTHR10972">
    <property type="entry name" value="OXYSTEROL-BINDING PROTEIN-RELATED"/>
    <property type="match status" value="1"/>
</dbReference>
<evidence type="ECO:0000256" key="4">
    <source>
        <dbReference type="ARBA" id="ARBA00022553"/>
    </source>
</evidence>
<dbReference type="GO" id="GO:0016020">
    <property type="term" value="C:membrane"/>
    <property type="evidence" value="ECO:0007669"/>
    <property type="project" value="TreeGrafter"/>
</dbReference>
<sequence>MRRHSRKKFQVYDPAPSEQPQGRLGGNAPEDDLDVLRGSTIPRWKRHYVSARQPGVLQFTRRRRRKTQEFTVNLEGAKVAEHMDHPRQFSVITPSRTYYLRVKDREKRDMWVKAIQESIESLCNAVSRLRNSLTPGVTGQGNLQSISRRLKTQLAQAADDPGMESRARARAARRWQDIQNSTPSMEQDIAALTGASPTGANLERPEGSLSQQPAPRSRLSQTSGIECVPGEVGHGQGLAQSSLQEHNLAAHNLQMQQQMPPEGGPFLQDGVQRPPLGGPQRPSSPSRPLPLRSDRPWRMDSMDSFKTANQELPSEGGTADLDDFQDAQSGFSPRPSAPIPAGPLGTWQLHGRAVQAALFDQEMRAMELELENRALKASLRSYKARARTFRRGAAAGPGVPLPEGGDDSSDSLEAAELDTPGDDASEAGEDERKALAEQAAQSKKAQELLQALNIVNAHHYIVRQDPDGTTETPERISASAEPIPAAQTSDLDGDSSGSDEESLVSQQASPETSSRDNWKEANARTRLPAPRPLQRGFSIWSVLKNAIGKDLSRITLPATINEPTSAVQRITEDLEYADLIRKALRCHSSTERLMYVAVFAVTGYSNTLYRESKPFNPLLGETFEWQSTDGDTRFLCEQVSHHPPISCWWSEGAQGGFRYSGELELRSKFWGKSVELLPTGTCWLQLPGTQDLYSWEKCTCQINNLIMGKYWLEWHGIVTVKNHTTGESAEIKLIKCGGKQEKRGELTGTVNDSRGHTAYTISGSYMGSISVSEGKGSGPGQVVYTWHPLPADAEEQYNMTGMALSLNNPHPGLLRELPPTDSRLRPDQRELELGHTEEATSEKLRLEEKQRESRRIRKENGQEYAPLWFEMRGSPNGKDLIRTMKHGDGKEGPMWHFTGSYWQAKQASDWSRCPDVYSKDQ</sequence>
<feature type="region of interest" description="Disordered" evidence="8">
    <location>
        <begin position="196"/>
        <end position="221"/>
    </location>
</feature>
<dbReference type="InterPro" id="IPR011993">
    <property type="entry name" value="PH-like_dom_sf"/>
</dbReference>
<feature type="region of interest" description="Disordered" evidence="8">
    <location>
        <begin position="1"/>
        <end position="32"/>
    </location>
</feature>
<dbReference type="PANTHER" id="PTHR10972:SF205">
    <property type="entry name" value="OXYSTEROL-BINDING PROTEIN 1"/>
    <property type="match status" value="1"/>
</dbReference>
<evidence type="ECO:0000256" key="1">
    <source>
        <dbReference type="ARBA" id="ARBA00003361"/>
    </source>
</evidence>
<evidence type="ECO:0000256" key="5">
    <source>
        <dbReference type="ARBA" id="ARBA00023055"/>
    </source>
</evidence>
<keyword evidence="5" id="KW-0445">Lipid transport</keyword>
<dbReference type="GO" id="GO:0032934">
    <property type="term" value="F:sterol binding"/>
    <property type="evidence" value="ECO:0007669"/>
    <property type="project" value="TreeGrafter"/>
</dbReference>
<feature type="region of interest" description="Disordered" evidence="8">
    <location>
        <begin position="257"/>
        <end position="337"/>
    </location>
</feature>
<comment type="similarity">
    <text evidence="2 7">Belongs to the OSBP family.</text>
</comment>